<protein>
    <submittedName>
        <fullName evidence="1">Uncharacterized protein</fullName>
    </submittedName>
</protein>
<name>A0A6M8HS32_9PROT</name>
<dbReference type="AlphaFoldDB" id="A0A6M8HS32"/>
<accession>A0A6M8HS32</accession>
<gene>
    <name evidence="1" type="ORF">HN018_14755</name>
</gene>
<dbReference type="KEGG" id="lck:HN018_14755"/>
<keyword evidence="2" id="KW-1185">Reference proteome</keyword>
<sequence>MTVRAARLQVAVSDDRRQATLTLLPESGLEGEIPLTLEQISQLIATLGQARAAMQDKRAVPPMEGASFTPIYKTKWTVQPEALTEGSIIAFQHPAFGPVGFVLPPSDIEKVVRALTVHMGMVHTSERAPGKPS</sequence>
<organism evidence="1 2">
    <name type="scientific">Lichenicola cladoniae</name>
    <dbReference type="NCBI Taxonomy" id="1484109"/>
    <lineage>
        <taxon>Bacteria</taxon>
        <taxon>Pseudomonadati</taxon>
        <taxon>Pseudomonadota</taxon>
        <taxon>Alphaproteobacteria</taxon>
        <taxon>Acetobacterales</taxon>
        <taxon>Acetobacteraceae</taxon>
        <taxon>Lichenicola</taxon>
    </lineage>
</organism>
<reference evidence="1 2" key="1">
    <citation type="journal article" date="2014" name="World J. Microbiol. Biotechnol.">
        <title>Biodiversity and physiological characteristics of Antarctic and Arctic lichens-associated bacteria.</title>
        <authorList>
            <person name="Lee Y.M."/>
            <person name="Kim E.H."/>
            <person name="Lee H.K."/>
            <person name="Hong S.G."/>
        </authorList>
    </citation>
    <scope>NUCLEOTIDE SEQUENCE [LARGE SCALE GENOMIC DNA]</scope>
    <source>
        <strain evidence="1 2">PAMC 26569</strain>
    </source>
</reference>
<dbReference type="Proteomes" id="UP000500767">
    <property type="component" value="Chromosome"/>
</dbReference>
<dbReference type="RefSeq" id="WP_171833340.1">
    <property type="nucleotide sequence ID" value="NZ_CP053708.1"/>
</dbReference>
<dbReference type="EMBL" id="CP053708">
    <property type="protein sequence ID" value="QKE91138.1"/>
    <property type="molecule type" value="Genomic_DNA"/>
</dbReference>
<proteinExistence type="predicted"/>
<evidence type="ECO:0000313" key="1">
    <source>
        <dbReference type="EMBL" id="QKE91138.1"/>
    </source>
</evidence>
<evidence type="ECO:0000313" key="2">
    <source>
        <dbReference type="Proteomes" id="UP000500767"/>
    </source>
</evidence>